<keyword evidence="10 11" id="KW-0807">Transducer</keyword>
<accession>A0AAV3AG32</accession>
<keyword evidence="3 12" id="KW-0716">Sensory transduction</keyword>
<sequence length="307" mass="34734">MDNKNLTVIREIILLGFSKDPTINSGLFVLFFVIYVVTFFGNALMIHIVLQNSQLHIPMYYFLCILSILDLCYSTTILPKLLADLFSSYRAILIWGCGIQIYVTLLVEGCECLLLATMAYDRYVAICQPLHYPVVMCWSMCYKMTALIFVASFLMCTLPSLLSPIAICYNQMNHFMCELLAFLKLACNTISFSELQIFCISFISLLLPFVFILGSYACILSSILNIQSAGRSKAFSTCSSHLAVVGLYFGTAMFMYFGPSSQYSTNLEKYSSIFYVIISPMLNPLIYSFNNKKIKDLCKAMLKKKVI</sequence>
<gene>
    <name evidence="14" type="ORF">GDO54_009930</name>
</gene>
<evidence type="ECO:0000256" key="2">
    <source>
        <dbReference type="ARBA" id="ARBA00022475"/>
    </source>
</evidence>
<evidence type="ECO:0000256" key="7">
    <source>
        <dbReference type="ARBA" id="ARBA00023040"/>
    </source>
</evidence>
<dbReference type="InterPro" id="IPR017452">
    <property type="entry name" value="GPCR_Rhodpsn_7TM"/>
</dbReference>
<comment type="similarity">
    <text evidence="11">Belongs to the G-protein coupled receptor 1 family.</text>
</comment>
<dbReference type="GO" id="GO:0005886">
    <property type="term" value="C:plasma membrane"/>
    <property type="evidence" value="ECO:0007669"/>
    <property type="project" value="UniProtKB-SubCell"/>
</dbReference>
<comment type="subcellular location">
    <subcellularLocation>
        <location evidence="1 12">Cell membrane</location>
        <topology evidence="1 12">Multi-pass membrane protein</topology>
    </subcellularLocation>
</comment>
<feature type="transmembrane region" description="Helical" evidence="12">
    <location>
        <begin position="270"/>
        <end position="289"/>
    </location>
</feature>
<keyword evidence="2 12" id="KW-1003">Cell membrane</keyword>
<evidence type="ECO:0000256" key="6">
    <source>
        <dbReference type="ARBA" id="ARBA00022989"/>
    </source>
</evidence>
<keyword evidence="7 11" id="KW-0297">G-protein coupled receptor</keyword>
<dbReference type="SUPFAM" id="SSF81321">
    <property type="entry name" value="Family A G protein-coupled receptor-like"/>
    <property type="match status" value="1"/>
</dbReference>
<evidence type="ECO:0000256" key="4">
    <source>
        <dbReference type="ARBA" id="ARBA00022692"/>
    </source>
</evidence>
<evidence type="ECO:0000259" key="13">
    <source>
        <dbReference type="PROSITE" id="PS50262"/>
    </source>
</evidence>
<evidence type="ECO:0000256" key="1">
    <source>
        <dbReference type="ARBA" id="ARBA00004651"/>
    </source>
</evidence>
<keyword evidence="15" id="KW-1185">Reference proteome</keyword>
<dbReference type="GO" id="GO:0004930">
    <property type="term" value="F:G protein-coupled receptor activity"/>
    <property type="evidence" value="ECO:0007669"/>
    <property type="project" value="UniProtKB-KW"/>
</dbReference>
<dbReference type="EMBL" id="DYDO01000004">
    <property type="protein sequence ID" value="DBA25554.1"/>
    <property type="molecule type" value="Genomic_DNA"/>
</dbReference>
<keyword evidence="6 12" id="KW-1133">Transmembrane helix</keyword>
<dbReference type="PROSITE" id="PS00237">
    <property type="entry name" value="G_PROTEIN_RECEP_F1_1"/>
    <property type="match status" value="1"/>
</dbReference>
<feature type="transmembrane region" description="Helical" evidence="12">
    <location>
        <begin position="146"/>
        <end position="169"/>
    </location>
</feature>
<dbReference type="PANTHER" id="PTHR26453">
    <property type="entry name" value="OLFACTORY RECEPTOR"/>
    <property type="match status" value="1"/>
</dbReference>
<dbReference type="Gene3D" id="1.20.1070.10">
    <property type="entry name" value="Rhodopsin 7-helix transmembrane proteins"/>
    <property type="match status" value="1"/>
</dbReference>
<keyword evidence="9 11" id="KW-0675">Receptor</keyword>
<feature type="transmembrane region" description="Helical" evidence="12">
    <location>
        <begin position="27"/>
        <end position="48"/>
    </location>
</feature>
<dbReference type="PRINTS" id="PR00237">
    <property type="entry name" value="GPCRRHODOPSN"/>
</dbReference>
<comment type="caution">
    <text evidence="14">The sequence shown here is derived from an EMBL/GenBank/DDBJ whole genome shotgun (WGS) entry which is preliminary data.</text>
</comment>
<protein>
    <recommendedName>
        <fullName evidence="12">Olfactory receptor</fullName>
    </recommendedName>
</protein>
<keyword evidence="4 11" id="KW-0812">Transmembrane</keyword>
<evidence type="ECO:0000256" key="10">
    <source>
        <dbReference type="ARBA" id="ARBA00023224"/>
    </source>
</evidence>
<dbReference type="Pfam" id="PF13853">
    <property type="entry name" value="7tm_4"/>
    <property type="match status" value="1"/>
</dbReference>
<reference evidence="14" key="1">
    <citation type="thesis" date="2020" institute="ProQuest LLC" country="789 East Eisenhower Parkway, Ann Arbor, MI, USA">
        <title>Comparative Genomics and Chromosome Evolution.</title>
        <authorList>
            <person name="Mudd A.B."/>
        </authorList>
    </citation>
    <scope>NUCLEOTIDE SEQUENCE</scope>
    <source>
        <strain evidence="14">1538</strain>
        <tissue evidence="14">Blood</tissue>
    </source>
</reference>
<feature type="domain" description="G-protein coupled receptors family 1 profile" evidence="13">
    <location>
        <begin position="41"/>
        <end position="287"/>
    </location>
</feature>
<evidence type="ECO:0000256" key="9">
    <source>
        <dbReference type="ARBA" id="ARBA00023170"/>
    </source>
</evidence>
<dbReference type="InterPro" id="IPR000276">
    <property type="entry name" value="GPCR_Rhodpsn"/>
</dbReference>
<evidence type="ECO:0000256" key="12">
    <source>
        <dbReference type="RuleBase" id="RU363047"/>
    </source>
</evidence>
<evidence type="ECO:0000256" key="3">
    <source>
        <dbReference type="ARBA" id="ARBA00022606"/>
    </source>
</evidence>
<feature type="transmembrane region" description="Helical" evidence="12">
    <location>
        <begin position="238"/>
        <end position="258"/>
    </location>
</feature>
<name>A0AAV3AG32_PYXAD</name>
<evidence type="ECO:0000313" key="14">
    <source>
        <dbReference type="EMBL" id="DBA25554.1"/>
    </source>
</evidence>
<dbReference type="InterPro" id="IPR000725">
    <property type="entry name" value="Olfact_rcpt"/>
</dbReference>
<dbReference type="PROSITE" id="PS50262">
    <property type="entry name" value="G_PROTEIN_RECEP_F1_2"/>
    <property type="match status" value="1"/>
</dbReference>
<organism evidence="14 15">
    <name type="scientific">Pyxicephalus adspersus</name>
    <name type="common">African bullfrog</name>
    <dbReference type="NCBI Taxonomy" id="30357"/>
    <lineage>
        <taxon>Eukaryota</taxon>
        <taxon>Metazoa</taxon>
        <taxon>Chordata</taxon>
        <taxon>Craniata</taxon>
        <taxon>Vertebrata</taxon>
        <taxon>Euteleostomi</taxon>
        <taxon>Amphibia</taxon>
        <taxon>Batrachia</taxon>
        <taxon>Anura</taxon>
        <taxon>Neobatrachia</taxon>
        <taxon>Ranoidea</taxon>
        <taxon>Pyxicephalidae</taxon>
        <taxon>Pyxicephalinae</taxon>
        <taxon>Pyxicephalus</taxon>
    </lineage>
</organism>
<dbReference type="PRINTS" id="PR00245">
    <property type="entry name" value="OLFACTORYR"/>
</dbReference>
<evidence type="ECO:0000256" key="5">
    <source>
        <dbReference type="ARBA" id="ARBA00022725"/>
    </source>
</evidence>
<evidence type="ECO:0000256" key="8">
    <source>
        <dbReference type="ARBA" id="ARBA00023136"/>
    </source>
</evidence>
<proteinExistence type="inferred from homology"/>
<dbReference type="AlphaFoldDB" id="A0AAV3AG32"/>
<keyword evidence="5 12" id="KW-0552">Olfaction</keyword>
<feature type="transmembrane region" description="Helical" evidence="12">
    <location>
        <begin position="91"/>
        <end position="116"/>
    </location>
</feature>
<evidence type="ECO:0000313" key="15">
    <source>
        <dbReference type="Proteomes" id="UP001181693"/>
    </source>
</evidence>
<dbReference type="FunFam" id="1.20.1070.10:FF:000015">
    <property type="entry name" value="Olfactory receptor"/>
    <property type="match status" value="1"/>
</dbReference>
<keyword evidence="8 12" id="KW-0472">Membrane</keyword>
<evidence type="ECO:0000256" key="11">
    <source>
        <dbReference type="RuleBase" id="RU000688"/>
    </source>
</evidence>
<dbReference type="GO" id="GO:0004984">
    <property type="term" value="F:olfactory receptor activity"/>
    <property type="evidence" value="ECO:0007669"/>
    <property type="project" value="InterPro"/>
</dbReference>
<feature type="transmembrane region" description="Helical" evidence="12">
    <location>
        <begin position="60"/>
        <end position="79"/>
    </location>
</feature>
<feature type="transmembrane region" description="Helical" evidence="12">
    <location>
        <begin position="209"/>
        <end position="226"/>
    </location>
</feature>
<dbReference type="Proteomes" id="UP001181693">
    <property type="component" value="Unassembled WGS sequence"/>
</dbReference>